<dbReference type="InterPro" id="IPR011006">
    <property type="entry name" value="CheY-like_superfamily"/>
</dbReference>
<evidence type="ECO:0000259" key="3">
    <source>
        <dbReference type="PROSITE" id="PS50110"/>
    </source>
</evidence>
<dbReference type="PANTHER" id="PTHR44591">
    <property type="entry name" value="STRESS RESPONSE REGULATOR PROTEIN 1"/>
    <property type="match status" value="1"/>
</dbReference>
<evidence type="ECO:0000313" key="4">
    <source>
        <dbReference type="EMBL" id="CAA9521140.1"/>
    </source>
</evidence>
<dbReference type="PROSITE" id="PS50110">
    <property type="entry name" value="RESPONSE_REGULATORY"/>
    <property type="match status" value="1"/>
</dbReference>
<reference evidence="4" key="1">
    <citation type="submission" date="2020-02" db="EMBL/GenBank/DDBJ databases">
        <authorList>
            <person name="Meier V. D."/>
        </authorList>
    </citation>
    <scope>NUCLEOTIDE SEQUENCE</scope>
    <source>
        <strain evidence="4">AVDCRST_MAG79</strain>
    </source>
</reference>
<proteinExistence type="predicted"/>
<protein>
    <recommendedName>
        <fullName evidence="3">Response regulatory domain-containing protein</fullName>
    </recommendedName>
</protein>
<dbReference type="AlphaFoldDB" id="A0A6J4TFC0"/>
<accession>A0A6J4TFC0</accession>
<evidence type="ECO:0000256" key="1">
    <source>
        <dbReference type="ARBA" id="ARBA00022553"/>
    </source>
</evidence>
<feature type="modified residue" description="4-aspartylphosphate" evidence="2">
    <location>
        <position position="51"/>
    </location>
</feature>
<sequence length="125" mass="13765">MKILVVDDEAAIRLLCRVNLEMEGFTVVEAATRQEVLPMARAEAPDAVLLDLMLPGVDPHDEWAVARDLRSDPLTAGMPIVFLSARADLRGQEEGSVEGPVGYLTKPFNPNELAPTLRKVMAERR</sequence>
<name>A0A6J4TFC0_9ACTN</name>
<organism evidence="4">
    <name type="scientific">uncultured Thermoleophilia bacterium</name>
    <dbReference type="NCBI Taxonomy" id="1497501"/>
    <lineage>
        <taxon>Bacteria</taxon>
        <taxon>Bacillati</taxon>
        <taxon>Actinomycetota</taxon>
        <taxon>Thermoleophilia</taxon>
        <taxon>environmental samples</taxon>
    </lineage>
</organism>
<dbReference type="SUPFAM" id="SSF52172">
    <property type="entry name" value="CheY-like"/>
    <property type="match status" value="1"/>
</dbReference>
<dbReference type="InterPro" id="IPR001789">
    <property type="entry name" value="Sig_transdc_resp-reg_receiver"/>
</dbReference>
<dbReference type="Gene3D" id="3.40.50.2300">
    <property type="match status" value="1"/>
</dbReference>
<dbReference type="Pfam" id="PF00072">
    <property type="entry name" value="Response_reg"/>
    <property type="match status" value="1"/>
</dbReference>
<dbReference type="SMART" id="SM00448">
    <property type="entry name" value="REC"/>
    <property type="match status" value="1"/>
</dbReference>
<dbReference type="PANTHER" id="PTHR44591:SF18">
    <property type="entry name" value="REGULATORY PROTEIN"/>
    <property type="match status" value="1"/>
</dbReference>
<gene>
    <name evidence="4" type="ORF">AVDCRST_MAG79-208</name>
</gene>
<dbReference type="GO" id="GO:0000160">
    <property type="term" value="P:phosphorelay signal transduction system"/>
    <property type="evidence" value="ECO:0007669"/>
    <property type="project" value="InterPro"/>
</dbReference>
<evidence type="ECO:0000256" key="2">
    <source>
        <dbReference type="PROSITE-ProRule" id="PRU00169"/>
    </source>
</evidence>
<dbReference type="EMBL" id="CADCWC010000036">
    <property type="protein sequence ID" value="CAA9521140.1"/>
    <property type="molecule type" value="Genomic_DNA"/>
</dbReference>
<feature type="domain" description="Response regulatory" evidence="3">
    <location>
        <begin position="2"/>
        <end position="121"/>
    </location>
</feature>
<dbReference type="InterPro" id="IPR050595">
    <property type="entry name" value="Bact_response_regulator"/>
</dbReference>
<keyword evidence="1 2" id="KW-0597">Phosphoprotein</keyword>